<dbReference type="Proteomes" id="UP000287224">
    <property type="component" value="Unassembled WGS sequence"/>
</dbReference>
<proteinExistence type="predicted"/>
<name>A0A401ZJY1_9CHLR</name>
<accession>A0A401ZJY1</accession>
<organism evidence="2 3">
    <name type="scientific">Dictyobacter aurantiacus</name>
    <dbReference type="NCBI Taxonomy" id="1936993"/>
    <lineage>
        <taxon>Bacteria</taxon>
        <taxon>Bacillati</taxon>
        <taxon>Chloroflexota</taxon>
        <taxon>Ktedonobacteria</taxon>
        <taxon>Ktedonobacterales</taxon>
        <taxon>Dictyobacteraceae</taxon>
        <taxon>Dictyobacter</taxon>
    </lineage>
</organism>
<feature type="region of interest" description="Disordered" evidence="1">
    <location>
        <begin position="1"/>
        <end position="75"/>
    </location>
</feature>
<feature type="compositionally biased region" description="Basic and acidic residues" evidence="1">
    <location>
        <begin position="9"/>
        <end position="22"/>
    </location>
</feature>
<keyword evidence="3" id="KW-1185">Reference proteome</keyword>
<feature type="compositionally biased region" description="Acidic residues" evidence="1">
    <location>
        <begin position="23"/>
        <end position="37"/>
    </location>
</feature>
<sequence length="75" mass="8707">MSKNKRTKKFPDSPKDTPREGIFDPEIDGWAEEADEDHFDHPLDKEDFDFENPSGKYTPRGPKSSKYGYLGKDRD</sequence>
<evidence type="ECO:0000256" key="1">
    <source>
        <dbReference type="SAM" id="MobiDB-lite"/>
    </source>
</evidence>
<gene>
    <name evidence="2" type="ORF">KDAU_44710</name>
</gene>
<protein>
    <submittedName>
        <fullName evidence="2">Uncharacterized protein</fullName>
    </submittedName>
</protein>
<evidence type="ECO:0000313" key="2">
    <source>
        <dbReference type="EMBL" id="GCE07142.1"/>
    </source>
</evidence>
<evidence type="ECO:0000313" key="3">
    <source>
        <dbReference type="Proteomes" id="UP000287224"/>
    </source>
</evidence>
<dbReference type="EMBL" id="BIFQ01000001">
    <property type="protein sequence ID" value="GCE07142.1"/>
    <property type="molecule type" value="Genomic_DNA"/>
</dbReference>
<dbReference type="RefSeq" id="WP_126598164.1">
    <property type="nucleotide sequence ID" value="NZ_BIFQ01000001.1"/>
</dbReference>
<reference evidence="3" key="1">
    <citation type="submission" date="2018-12" db="EMBL/GenBank/DDBJ databases">
        <title>Tengunoibacter tsumagoiensis gen. nov., sp. nov., Dictyobacter kobayashii sp. nov., D. alpinus sp. nov., and D. joshuensis sp. nov. and description of Dictyobacteraceae fam. nov. within the order Ktedonobacterales isolated from Tengu-no-mugimeshi.</title>
        <authorList>
            <person name="Wang C.M."/>
            <person name="Zheng Y."/>
            <person name="Sakai Y."/>
            <person name="Toyoda A."/>
            <person name="Minakuchi Y."/>
            <person name="Abe K."/>
            <person name="Yokota A."/>
            <person name="Yabe S."/>
        </authorList>
    </citation>
    <scope>NUCLEOTIDE SEQUENCE [LARGE SCALE GENOMIC DNA]</scope>
    <source>
        <strain evidence="3">S-27</strain>
    </source>
</reference>
<dbReference type="AlphaFoldDB" id="A0A401ZJY1"/>
<comment type="caution">
    <text evidence="2">The sequence shown here is derived from an EMBL/GenBank/DDBJ whole genome shotgun (WGS) entry which is preliminary data.</text>
</comment>